<protein>
    <submittedName>
        <fullName evidence="1">Uncharacterized protein</fullName>
    </submittedName>
</protein>
<dbReference type="AlphaFoldDB" id="A0AA38HPG6"/>
<evidence type="ECO:0000313" key="2">
    <source>
        <dbReference type="Proteomes" id="UP001168821"/>
    </source>
</evidence>
<keyword evidence="2" id="KW-1185">Reference proteome</keyword>
<name>A0AA38HPG6_9CUCU</name>
<dbReference type="EMBL" id="JALNTZ010000035">
    <property type="protein sequence ID" value="KAJ3639044.1"/>
    <property type="molecule type" value="Genomic_DNA"/>
</dbReference>
<comment type="caution">
    <text evidence="1">The sequence shown here is derived from an EMBL/GenBank/DDBJ whole genome shotgun (WGS) entry which is preliminary data.</text>
</comment>
<sequence>MQSHLKYKQRWLRKDFLSFLPSRLMYANPFDNSYTWVALHADDDLRAVKVACPTLPASTELSTHTYRLFLLTRRRAKLFLITNKRISKALPLIYFGTLIS</sequence>
<proteinExistence type="predicted"/>
<reference evidence="1" key="1">
    <citation type="journal article" date="2023" name="G3 (Bethesda)">
        <title>Whole genome assemblies of Zophobas morio and Tenebrio molitor.</title>
        <authorList>
            <person name="Kaur S."/>
            <person name="Stinson S.A."/>
            <person name="diCenzo G.C."/>
        </authorList>
    </citation>
    <scope>NUCLEOTIDE SEQUENCE</scope>
    <source>
        <strain evidence="1">QUZm001</strain>
    </source>
</reference>
<dbReference type="Proteomes" id="UP001168821">
    <property type="component" value="Unassembled WGS sequence"/>
</dbReference>
<organism evidence="1 2">
    <name type="scientific">Zophobas morio</name>
    <dbReference type="NCBI Taxonomy" id="2755281"/>
    <lineage>
        <taxon>Eukaryota</taxon>
        <taxon>Metazoa</taxon>
        <taxon>Ecdysozoa</taxon>
        <taxon>Arthropoda</taxon>
        <taxon>Hexapoda</taxon>
        <taxon>Insecta</taxon>
        <taxon>Pterygota</taxon>
        <taxon>Neoptera</taxon>
        <taxon>Endopterygota</taxon>
        <taxon>Coleoptera</taxon>
        <taxon>Polyphaga</taxon>
        <taxon>Cucujiformia</taxon>
        <taxon>Tenebrionidae</taxon>
        <taxon>Zophobas</taxon>
    </lineage>
</organism>
<accession>A0AA38HPG6</accession>
<gene>
    <name evidence="1" type="ORF">Zmor_011894</name>
</gene>
<evidence type="ECO:0000313" key="1">
    <source>
        <dbReference type="EMBL" id="KAJ3639044.1"/>
    </source>
</evidence>